<dbReference type="GO" id="GO:0005737">
    <property type="term" value="C:cytoplasm"/>
    <property type="evidence" value="ECO:0007669"/>
    <property type="project" value="TreeGrafter"/>
</dbReference>
<dbReference type="GO" id="GO:0005884">
    <property type="term" value="C:actin filament"/>
    <property type="evidence" value="ECO:0007669"/>
    <property type="project" value="TreeGrafter"/>
</dbReference>
<evidence type="ECO:0000256" key="6">
    <source>
        <dbReference type="SAM" id="MobiDB-lite"/>
    </source>
</evidence>
<dbReference type="PANTHER" id="PTHR19961:SF18">
    <property type="entry name" value="FI19014P1"/>
    <property type="match status" value="1"/>
</dbReference>
<feature type="domain" description="Calponin-homology (CH)" evidence="7">
    <location>
        <begin position="930"/>
        <end position="1039"/>
    </location>
</feature>
<evidence type="ECO:0000259" key="7">
    <source>
        <dbReference type="PROSITE" id="PS50021"/>
    </source>
</evidence>
<dbReference type="EMBL" id="JANTQA010000030">
    <property type="protein sequence ID" value="KAJ3440444.1"/>
    <property type="molecule type" value="Genomic_DNA"/>
</dbReference>
<dbReference type="Pfam" id="PF00307">
    <property type="entry name" value="CH"/>
    <property type="match status" value="4"/>
</dbReference>
<dbReference type="SMART" id="SM00033">
    <property type="entry name" value="CH"/>
    <property type="match status" value="4"/>
</dbReference>
<feature type="compositionally biased region" description="Basic residues" evidence="6">
    <location>
        <begin position="10"/>
        <end position="29"/>
    </location>
</feature>
<evidence type="ECO:0000313" key="8">
    <source>
        <dbReference type="EMBL" id="KAJ3440444.1"/>
    </source>
</evidence>
<dbReference type="FunFam" id="1.10.418.10:FF:000010">
    <property type="entry name" value="Plastin-3 isoform 1"/>
    <property type="match status" value="1"/>
</dbReference>
<dbReference type="CDD" id="cd21218">
    <property type="entry name" value="CH_PLS_FIM_rpt2"/>
    <property type="match status" value="1"/>
</dbReference>
<gene>
    <name evidence="8" type="ORF">M0812_14112</name>
</gene>
<keyword evidence="3" id="KW-0106">Calcium</keyword>
<feature type="domain" description="Calponin-homology (CH)" evidence="7">
    <location>
        <begin position="781"/>
        <end position="902"/>
    </location>
</feature>
<sequence>MTHYNSLKVTKNKQKPKRRTRTNKSKVKPLRRRNRTLHNSTLDSRGIQKKLATITKQPNEKELSIMMQGLAKTSKEERVNRKTMSLKGNDPIIMMKKGDMEGLAQLIETLYKEIDIREDECREVAKAGLRVTKNNASLKIKTTELEEALKESMEENESLSKENVELETNLKDFHKKNDYMREKVEEAWESNQMYLEELKRSDEEMQKIKNMVGKESKLLEKNRLLENEIKDLEYVQQENQTLLSRDKKNKEAVTQYKKTISDLRTQNNNLGNDITSLKRKLEKYIEQKNKTKEKDKKINQLEQDNNDLRIHLSWYEKITLQNTETVGGIFKLLEWFGSERSTFDPNSESALIFKDTKKVLNSIQDQLDQSFQTKKGNIHKDKDKNKSKSKSNGNVTSNSIIDLDMFKLDLDSVGQDLENTRESDDKRRLVYLSLIIFYHYRTLILEKQEKELSHIISDLKTEISELKRKLKQERERRKSIEGLFEQYKKSNDNKKVNSEEMNKLKGKLEEEIKKASRREKELISLMEKSKEKLEKGYLKKLHEQKKAFAKEMDELKSKDQKMIKENLELKEGFERRIKKQKALLKQEKENHKLELKKMKKAYETEIEELNNKYLGEIQDLQFQIEGNELEMEDCKNSKLKLKKSLNEKIDQLQDKLNKAGKDQQSRSKFQNDQMNTFKKQNEELQLQLEIEEQKRKRSESRRKDLEKKYRSAQSKLKQHSNEIRRLSEENSKLLILIKQLEEEINNLRQQLVEALNLNPIIIKKEKEEPIIEEMQSSRDIEVVEQMMTEFINNELKYDLDLNHLLPIGTNTPDLIDAMRDGLLLCKLINHCVPETIDERVINVFEEIDMEKHMDEILENHTLCINSALAIGCNVKDISANALVNEEENSCLQFCWEIIKQGLLSKISLLNHPELVELCEGNETIHDLTSIAPEDLLLKWVNYLIANSGYQKEKKNLTCQNFDKDLKDGLILGIILNQIDNQKCPLDSILESQEIETRADYLVSNAKNLGINYFVCAESLIKSDPKLNLAFLSYLFEKKNGITTQKKINTDSKMPDFGTREERSFRLWINSLGVKPKVYNLYEDLKDGNILAQVIEKVAPPNTVNWKKIKINCINMYEKILNCNYIVDLGKQLNLKLRTTGGRDIYDAKKVMVLGYVWQLMRYHVMAILKKLNVLKGLKIDDSSMVNWANTQVKNAQKSSKIRNFRDRKLRSGAFLIDLIYSINKKAVNYNFVTSGNNEEQQMNNARLIISLTRKLGGSIFLLPEDIVEVKDKMILTLVGEIMRINRLSNNEK</sequence>
<dbReference type="Gene3D" id="1.10.418.10">
    <property type="entry name" value="Calponin-like domain"/>
    <property type="match status" value="4"/>
</dbReference>
<comment type="caution">
    <text evidence="8">The sequence shown here is derived from an EMBL/GenBank/DDBJ whole genome shotgun (WGS) entry which is preliminary data.</text>
</comment>
<protein>
    <submittedName>
        <fullName evidence="8">Fimbrin-1</fullName>
    </submittedName>
</protein>
<dbReference type="Proteomes" id="UP001146793">
    <property type="component" value="Unassembled WGS sequence"/>
</dbReference>
<evidence type="ECO:0000256" key="2">
    <source>
        <dbReference type="ARBA" id="ARBA00022737"/>
    </source>
</evidence>
<feature type="coiled-coil region" evidence="5">
    <location>
        <begin position="260"/>
        <end position="311"/>
    </location>
</feature>
<dbReference type="GO" id="GO:0046872">
    <property type="term" value="F:metal ion binding"/>
    <property type="evidence" value="ECO:0007669"/>
    <property type="project" value="UniProtKB-KW"/>
</dbReference>
<feature type="domain" description="Calponin-homology (CH)" evidence="7">
    <location>
        <begin position="1058"/>
        <end position="1164"/>
    </location>
</feature>
<dbReference type="GO" id="GO:0051639">
    <property type="term" value="P:actin filament network formation"/>
    <property type="evidence" value="ECO:0007669"/>
    <property type="project" value="TreeGrafter"/>
</dbReference>
<name>A0AAV7ZEU3_9EUKA</name>
<feature type="region of interest" description="Disordered" evidence="6">
    <location>
        <begin position="371"/>
        <end position="396"/>
    </location>
</feature>
<keyword evidence="2" id="KW-0677">Repeat</keyword>
<dbReference type="InterPro" id="IPR001715">
    <property type="entry name" value="CH_dom"/>
</dbReference>
<accession>A0AAV7ZEU3</accession>
<keyword evidence="5" id="KW-0175">Coiled coil</keyword>
<feature type="region of interest" description="Disordered" evidence="6">
    <location>
        <begin position="1"/>
        <end position="29"/>
    </location>
</feature>
<evidence type="ECO:0000256" key="5">
    <source>
        <dbReference type="SAM" id="Coils"/>
    </source>
</evidence>
<reference evidence="8" key="1">
    <citation type="submission" date="2022-08" db="EMBL/GenBank/DDBJ databases">
        <title>Novel sulphate-reducing endosymbionts in the free-living metamonad Anaeramoeba.</title>
        <authorList>
            <person name="Jerlstrom-Hultqvist J."/>
            <person name="Cepicka I."/>
            <person name="Gallot-Lavallee L."/>
            <person name="Salas-Leiva D."/>
            <person name="Curtis B.A."/>
            <person name="Zahonova K."/>
            <person name="Pipaliya S."/>
            <person name="Dacks J."/>
            <person name="Roger A.J."/>
        </authorList>
    </citation>
    <scope>NUCLEOTIDE SEQUENCE</scope>
    <source>
        <strain evidence="8">Busselton2</strain>
    </source>
</reference>
<dbReference type="GO" id="GO:0051015">
    <property type="term" value="F:actin filament binding"/>
    <property type="evidence" value="ECO:0007669"/>
    <property type="project" value="InterPro"/>
</dbReference>
<feature type="region of interest" description="Disordered" evidence="6">
    <location>
        <begin position="690"/>
        <end position="721"/>
    </location>
</feature>
<dbReference type="CDD" id="cd21220">
    <property type="entry name" value="CH_PLS_FIM_rpt4"/>
    <property type="match status" value="1"/>
</dbReference>
<dbReference type="PANTHER" id="PTHR19961">
    <property type="entry name" value="FIMBRIN/PLASTIN"/>
    <property type="match status" value="1"/>
</dbReference>
<evidence type="ECO:0000256" key="4">
    <source>
        <dbReference type="ARBA" id="ARBA00023203"/>
    </source>
</evidence>
<dbReference type="GO" id="GO:0032432">
    <property type="term" value="C:actin filament bundle"/>
    <property type="evidence" value="ECO:0007669"/>
    <property type="project" value="TreeGrafter"/>
</dbReference>
<dbReference type="GO" id="GO:0051017">
    <property type="term" value="P:actin filament bundle assembly"/>
    <property type="evidence" value="ECO:0007669"/>
    <property type="project" value="InterPro"/>
</dbReference>
<keyword evidence="1" id="KW-0479">Metal-binding</keyword>
<proteinExistence type="predicted"/>
<feature type="coiled-coil region" evidence="5">
    <location>
        <begin position="135"/>
        <end position="235"/>
    </location>
</feature>
<dbReference type="SUPFAM" id="SSF47576">
    <property type="entry name" value="Calponin-homology domain, CH-domain"/>
    <property type="match status" value="1"/>
</dbReference>
<dbReference type="PROSITE" id="PS50021">
    <property type="entry name" value="CH"/>
    <property type="match status" value="4"/>
</dbReference>
<keyword evidence="4" id="KW-0009">Actin-binding</keyword>
<dbReference type="InterPro" id="IPR039959">
    <property type="entry name" value="Fimbrin/Plastin"/>
</dbReference>
<evidence type="ECO:0000313" key="9">
    <source>
        <dbReference type="Proteomes" id="UP001146793"/>
    </source>
</evidence>
<dbReference type="InterPro" id="IPR036872">
    <property type="entry name" value="CH_dom_sf"/>
</dbReference>
<organism evidence="8 9">
    <name type="scientific">Anaeramoeba flamelloides</name>
    <dbReference type="NCBI Taxonomy" id="1746091"/>
    <lineage>
        <taxon>Eukaryota</taxon>
        <taxon>Metamonada</taxon>
        <taxon>Anaeramoebidae</taxon>
        <taxon>Anaeramoeba</taxon>
    </lineage>
</organism>
<evidence type="ECO:0000256" key="3">
    <source>
        <dbReference type="ARBA" id="ARBA00022837"/>
    </source>
</evidence>
<evidence type="ECO:0000256" key="1">
    <source>
        <dbReference type="ARBA" id="ARBA00022723"/>
    </source>
</evidence>
<feature type="domain" description="Calponin-homology (CH)" evidence="7">
    <location>
        <begin position="1178"/>
        <end position="1286"/>
    </location>
</feature>